<evidence type="ECO:0000313" key="1">
    <source>
        <dbReference type="EMBL" id="KAF0713140.1"/>
    </source>
</evidence>
<evidence type="ECO:0000313" key="2">
    <source>
        <dbReference type="Proteomes" id="UP000478052"/>
    </source>
</evidence>
<organism evidence="1 2">
    <name type="scientific">Aphis craccivora</name>
    <name type="common">Cowpea aphid</name>
    <dbReference type="NCBI Taxonomy" id="307492"/>
    <lineage>
        <taxon>Eukaryota</taxon>
        <taxon>Metazoa</taxon>
        <taxon>Ecdysozoa</taxon>
        <taxon>Arthropoda</taxon>
        <taxon>Hexapoda</taxon>
        <taxon>Insecta</taxon>
        <taxon>Pterygota</taxon>
        <taxon>Neoptera</taxon>
        <taxon>Paraneoptera</taxon>
        <taxon>Hemiptera</taxon>
        <taxon>Sternorrhyncha</taxon>
        <taxon>Aphidomorpha</taxon>
        <taxon>Aphidoidea</taxon>
        <taxon>Aphididae</taxon>
        <taxon>Aphidini</taxon>
        <taxon>Aphis</taxon>
        <taxon>Aphis</taxon>
    </lineage>
</organism>
<accession>A0A6G0VX70</accession>
<reference evidence="1 2" key="1">
    <citation type="submission" date="2019-08" db="EMBL/GenBank/DDBJ databases">
        <title>Whole genome of Aphis craccivora.</title>
        <authorList>
            <person name="Voronova N.V."/>
            <person name="Shulinski R.S."/>
            <person name="Bandarenka Y.V."/>
            <person name="Zhorov D.G."/>
            <person name="Warner D."/>
        </authorList>
    </citation>
    <scope>NUCLEOTIDE SEQUENCE [LARGE SCALE GENOMIC DNA]</scope>
    <source>
        <strain evidence="1">180601</strain>
        <tissue evidence="1">Whole Body</tissue>
    </source>
</reference>
<dbReference type="PANTHER" id="PTHR23080">
    <property type="entry name" value="THAP DOMAIN PROTEIN"/>
    <property type="match status" value="1"/>
</dbReference>
<comment type="caution">
    <text evidence="1">The sequence shown here is derived from an EMBL/GenBank/DDBJ whole genome shotgun (WGS) entry which is preliminary data.</text>
</comment>
<dbReference type="AlphaFoldDB" id="A0A6G0VX70"/>
<proteinExistence type="predicted"/>
<sequence length="295" mass="33471">MNFIPKKRKPFKSLFSTRKSEGFFKSLISGHLINDDEKFREFLRLNRHQFNFILSLVKEEITKKPTLRVHEPISPEEKLALTLRYLATGESFRSLAFAFRISHSYISIIVRETLAVMKQKLMPLFLPDPSKVDLKAKADEFYQKWNFPNCVLAIDGKHVRIQCPTIDVGSFGRGDSGIFLKSSMGQQILNCTFGFPEDCALPGTDIKVPHVILGDQAFRLHKHILRPFSQKSAKGDNAYLGKNGKIFYQPDSEEPPNANMTSLASESGFLSTEGIAVRDIFKDYFVNEGAVSWQA</sequence>
<gene>
    <name evidence="1" type="ORF">FWK35_00030490</name>
</gene>
<keyword evidence="2" id="KW-1185">Reference proteome</keyword>
<dbReference type="OrthoDB" id="6581217at2759"/>
<dbReference type="Proteomes" id="UP000478052">
    <property type="component" value="Unassembled WGS sequence"/>
</dbReference>
<name>A0A6G0VX70_APHCR</name>
<protein>
    <submittedName>
        <fullName evidence="1">Protein ANTAGONIST OF LIKE HETEROCHROMATIN PROTEIN 1-like</fullName>
    </submittedName>
</protein>
<dbReference type="EMBL" id="VUJU01010757">
    <property type="protein sequence ID" value="KAF0713140.1"/>
    <property type="molecule type" value="Genomic_DNA"/>
</dbReference>